<sequence length="101" mass="11612">MGFPNRHKFTDIVIGFIAVIPAIQDLSQFEKQLKENPVSGIKGCIITGDADYFYEKTVELTQLFEKYNLPCKFIVKEGLVHFFPADFTNLLKEAVDYILDY</sequence>
<evidence type="ECO:0008006" key="3">
    <source>
        <dbReference type="Google" id="ProtNLM"/>
    </source>
</evidence>
<evidence type="ECO:0000313" key="1">
    <source>
        <dbReference type="EMBL" id="NCU18772.1"/>
    </source>
</evidence>
<dbReference type="Proteomes" id="UP000743899">
    <property type="component" value="Unassembled WGS sequence"/>
</dbReference>
<evidence type="ECO:0000313" key="2">
    <source>
        <dbReference type="Proteomes" id="UP000743899"/>
    </source>
</evidence>
<comment type="caution">
    <text evidence="1">The sequence shown here is derived from an EMBL/GenBank/DDBJ whole genome shotgun (WGS) entry which is preliminary data.</text>
</comment>
<name>A0ABX0ACI3_9BACI</name>
<reference evidence="1 2" key="1">
    <citation type="submission" date="2020-01" db="EMBL/GenBank/DDBJ databases">
        <title>A novel Bacillus sp. from Pasinler.</title>
        <authorList>
            <person name="Adiguzel A."/>
            <person name="Ay H."/>
            <person name="Baltaci M.O."/>
        </authorList>
    </citation>
    <scope>NUCLEOTIDE SEQUENCE [LARGE SCALE GENOMIC DNA]</scope>
    <source>
        <strain evidence="1 2">P1</strain>
    </source>
</reference>
<dbReference type="RefSeq" id="WP_161921600.1">
    <property type="nucleotide sequence ID" value="NZ_JAACYS010000080.1"/>
</dbReference>
<proteinExistence type="predicted"/>
<accession>A0ABX0ACI3</accession>
<dbReference type="EMBL" id="JAACYS010000080">
    <property type="protein sequence ID" value="NCU18772.1"/>
    <property type="molecule type" value="Genomic_DNA"/>
</dbReference>
<gene>
    <name evidence="1" type="ORF">GW534_13870</name>
</gene>
<protein>
    <recommendedName>
        <fullName evidence="3">Alpha/beta hydrolase</fullName>
    </recommendedName>
</protein>
<organism evidence="1 2">
    <name type="scientific">Pallidibacillus pasinlerensis</name>
    <dbReference type="NCBI Taxonomy" id="2703818"/>
    <lineage>
        <taxon>Bacteria</taxon>
        <taxon>Bacillati</taxon>
        <taxon>Bacillota</taxon>
        <taxon>Bacilli</taxon>
        <taxon>Bacillales</taxon>
        <taxon>Bacillaceae</taxon>
        <taxon>Pallidibacillus</taxon>
    </lineage>
</organism>
<keyword evidence="2" id="KW-1185">Reference proteome</keyword>